<sequence length="160" mass="18613">MDISVQLGEGIFNFRVGVILMNQERVLLHRGENDDFWALPGGRVTMFESTVETAVREIKEEIGVDVTVNRLLWHTENFFTFDEKAFHEIANYYKVDILNPESINLGHEPFKGIEQGSDLIYQWFPITSLSTINLYPVFLRNELARLPEHPRFLTITQENL</sequence>
<comment type="caution">
    <text evidence="4">The sequence shown here is derived from an EMBL/GenBank/DDBJ whole genome shotgun (WGS) entry which is preliminary data.</text>
</comment>
<protein>
    <submittedName>
        <fullName evidence="4">NUDIX hydrolase</fullName>
    </submittedName>
</protein>
<dbReference type="Gene3D" id="3.90.79.10">
    <property type="entry name" value="Nucleoside Triphosphate Pyrophosphohydrolase"/>
    <property type="match status" value="1"/>
</dbReference>
<dbReference type="InterPro" id="IPR000086">
    <property type="entry name" value="NUDIX_hydrolase_dom"/>
</dbReference>
<name>A0ABU9XJU4_9BACI</name>
<proteinExistence type="predicted"/>
<dbReference type="PROSITE" id="PS51462">
    <property type="entry name" value="NUDIX"/>
    <property type="match status" value="1"/>
</dbReference>
<dbReference type="CDD" id="cd04688">
    <property type="entry name" value="NUDIX_Hydrolase"/>
    <property type="match status" value="1"/>
</dbReference>
<feature type="domain" description="Nudix hydrolase" evidence="3">
    <location>
        <begin position="11"/>
        <end position="148"/>
    </location>
</feature>
<dbReference type="GO" id="GO:0016787">
    <property type="term" value="F:hydrolase activity"/>
    <property type="evidence" value="ECO:0007669"/>
    <property type="project" value="UniProtKB-KW"/>
</dbReference>
<dbReference type="InterPro" id="IPR020084">
    <property type="entry name" value="NUDIX_hydrolase_CS"/>
</dbReference>
<dbReference type="PROSITE" id="PS00893">
    <property type="entry name" value="NUDIX_BOX"/>
    <property type="match status" value="1"/>
</dbReference>
<accession>A0ABU9XJU4</accession>
<evidence type="ECO:0000313" key="4">
    <source>
        <dbReference type="EMBL" id="MEN2768549.1"/>
    </source>
</evidence>
<dbReference type="Proteomes" id="UP001444625">
    <property type="component" value="Unassembled WGS sequence"/>
</dbReference>
<dbReference type="PANTHER" id="PTHR43046">
    <property type="entry name" value="GDP-MANNOSE MANNOSYL HYDROLASE"/>
    <property type="match status" value="1"/>
</dbReference>
<dbReference type="InterPro" id="IPR015797">
    <property type="entry name" value="NUDIX_hydrolase-like_dom_sf"/>
</dbReference>
<dbReference type="Pfam" id="PF00293">
    <property type="entry name" value="NUDIX"/>
    <property type="match status" value="1"/>
</dbReference>
<gene>
    <name evidence="4" type="ORF">ABC228_15310</name>
</gene>
<reference evidence="4 5" key="1">
    <citation type="submission" date="2024-05" db="EMBL/GenBank/DDBJ databases">
        <authorList>
            <person name="Haq I."/>
            <person name="Ullah Z."/>
            <person name="Ahmad R."/>
            <person name="Li M."/>
            <person name="Tong Y."/>
        </authorList>
    </citation>
    <scope>NUCLEOTIDE SEQUENCE [LARGE SCALE GENOMIC DNA]</scope>
    <source>
        <strain evidence="4 5">16A2E</strain>
    </source>
</reference>
<dbReference type="SUPFAM" id="SSF55811">
    <property type="entry name" value="Nudix"/>
    <property type="match status" value="1"/>
</dbReference>
<evidence type="ECO:0000256" key="2">
    <source>
        <dbReference type="ARBA" id="ARBA00022801"/>
    </source>
</evidence>
<comment type="cofactor">
    <cofactor evidence="1">
        <name>Mg(2+)</name>
        <dbReference type="ChEBI" id="CHEBI:18420"/>
    </cofactor>
</comment>
<evidence type="ECO:0000313" key="5">
    <source>
        <dbReference type="Proteomes" id="UP001444625"/>
    </source>
</evidence>
<dbReference type="RefSeq" id="WP_345826038.1">
    <property type="nucleotide sequence ID" value="NZ_JBDIML010000006.1"/>
</dbReference>
<keyword evidence="5" id="KW-1185">Reference proteome</keyword>
<organism evidence="4 5">
    <name type="scientific">Ornithinibacillus xuwenensis</name>
    <dbReference type="NCBI Taxonomy" id="3144668"/>
    <lineage>
        <taxon>Bacteria</taxon>
        <taxon>Bacillati</taxon>
        <taxon>Bacillota</taxon>
        <taxon>Bacilli</taxon>
        <taxon>Bacillales</taxon>
        <taxon>Bacillaceae</taxon>
        <taxon>Ornithinibacillus</taxon>
    </lineage>
</organism>
<keyword evidence="2 4" id="KW-0378">Hydrolase</keyword>
<dbReference type="PANTHER" id="PTHR43046:SF14">
    <property type="entry name" value="MUTT_NUDIX FAMILY PROTEIN"/>
    <property type="match status" value="1"/>
</dbReference>
<dbReference type="EMBL" id="JBDIML010000006">
    <property type="protein sequence ID" value="MEN2768549.1"/>
    <property type="molecule type" value="Genomic_DNA"/>
</dbReference>
<evidence type="ECO:0000256" key="1">
    <source>
        <dbReference type="ARBA" id="ARBA00001946"/>
    </source>
</evidence>
<evidence type="ECO:0000259" key="3">
    <source>
        <dbReference type="PROSITE" id="PS51462"/>
    </source>
</evidence>